<reference evidence="1" key="1">
    <citation type="submission" date="2015-10" db="EMBL/GenBank/DDBJ databases">
        <title>Description of Candidatus Tenderia electrophaga gen. nov, sp. nov., an Uncultivated Electroautotroph from a Biocathode Enrichment.</title>
        <authorList>
            <person name="Eddie B.J."/>
            <person name="Malanoski A.P."/>
            <person name="Wang Z."/>
            <person name="Hall R.J."/>
            <person name="Oh S.D."/>
            <person name="Heiner C."/>
            <person name="Lin B."/>
            <person name="Strycharz-Glaven S.M."/>
        </authorList>
    </citation>
    <scope>NUCLEOTIDE SEQUENCE [LARGE SCALE GENOMIC DNA]</scope>
    <source>
        <strain evidence="1">NRL1</strain>
    </source>
</reference>
<gene>
    <name evidence="1" type="ORF">Tel_06445</name>
</gene>
<dbReference type="AlphaFoldDB" id="A0A0S2TCC0"/>
<sequence>MGSDMGGFFWFFTAGRKSGLIINELSGVLELRFSAGVRGGGLRAMSRSKEPQSMTLTLLIRALLIRW</sequence>
<accession>A0A0S2TCC0</accession>
<keyword evidence="2" id="KW-1185">Reference proteome</keyword>
<dbReference type="EMBL" id="CP013099">
    <property type="protein sequence ID" value="ALP52821.1"/>
    <property type="molecule type" value="Genomic_DNA"/>
</dbReference>
<organism evidence="1 2">
    <name type="scientific">Candidatus Tenderia electrophaga</name>
    <dbReference type="NCBI Taxonomy" id="1748243"/>
    <lineage>
        <taxon>Bacteria</taxon>
        <taxon>Pseudomonadati</taxon>
        <taxon>Pseudomonadota</taxon>
        <taxon>Gammaproteobacteria</taxon>
        <taxon>Candidatus Tenderiales</taxon>
        <taxon>Candidatus Tenderiaceae</taxon>
        <taxon>Candidatus Tenderia</taxon>
    </lineage>
</organism>
<proteinExistence type="predicted"/>
<dbReference type="Proteomes" id="UP000055136">
    <property type="component" value="Chromosome"/>
</dbReference>
<evidence type="ECO:0000313" key="1">
    <source>
        <dbReference type="EMBL" id="ALP52821.1"/>
    </source>
</evidence>
<evidence type="ECO:0000313" key="2">
    <source>
        <dbReference type="Proteomes" id="UP000055136"/>
    </source>
</evidence>
<dbReference type="KEGG" id="tee:Tel_06445"/>
<name>A0A0S2TCC0_9GAMM</name>
<dbReference type="STRING" id="1748243.Tel_06445"/>
<protein>
    <submittedName>
        <fullName evidence="1">Uncharacterized protein</fullName>
    </submittedName>
</protein>